<proteinExistence type="predicted"/>
<feature type="chain" id="PRO_5004890181" evidence="2">
    <location>
        <begin position="28"/>
        <end position="261"/>
    </location>
</feature>
<protein>
    <submittedName>
        <fullName evidence="4">Cell surface protein with WxL domain</fullName>
    </submittedName>
</protein>
<dbReference type="Pfam" id="PF13731">
    <property type="entry name" value="WxL"/>
    <property type="match status" value="1"/>
</dbReference>
<evidence type="ECO:0000259" key="3">
    <source>
        <dbReference type="Pfam" id="PF13731"/>
    </source>
</evidence>
<reference evidence="4 5" key="1">
    <citation type="submission" date="2012-12" db="EMBL/GenBank/DDBJ databases">
        <title>Novel taxa of Listeriaceae from agricultural environments in the United States.</title>
        <authorList>
            <person name="den Bakker H.C."/>
            <person name="Allred A."/>
            <person name="Warchocki S."/>
            <person name="Wright E.M."/>
            <person name="Burrell A."/>
            <person name="Nightingale K.K."/>
            <person name="Kephart D."/>
            <person name="Wiedmann M."/>
        </authorList>
    </citation>
    <scope>NUCLEOTIDE SEQUENCE [LARGE SCALE GENOMIC DNA]</scope>
    <source>
        <strain evidence="4 5">FSL F6-1037</strain>
    </source>
</reference>
<feature type="compositionally biased region" description="Low complexity" evidence="1">
    <location>
        <begin position="44"/>
        <end position="56"/>
    </location>
</feature>
<accession>W7CJI9</accession>
<dbReference type="PATRIC" id="fig|1265861.3.peg.1371"/>
<name>W7CJI9_9LIST</name>
<evidence type="ECO:0000256" key="1">
    <source>
        <dbReference type="SAM" id="MobiDB-lite"/>
    </source>
</evidence>
<feature type="signal peptide" evidence="2">
    <location>
        <begin position="1"/>
        <end position="27"/>
    </location>
</feature>
<feature type="region of interest" description="Disordered" evidence="1">
    <location>
        <begin position="44"/>
        <end position="83"/>
    </location>
</feature>
<dbReference type="OrthoDB" id="2356942at2"/>
<evidence type="ECO:0000313" key="5">
    <source>
        <dbReference type="Proteomes" id="UP000019243"/>
    </source>
</evidence>
<keyword evidence="5" id="KW-1185">Reference proteome</keyword>
<keyword evidence="2" id="KW-0732">Signal</keyword>
<dbReference type="STRING" id="1265861.BCAMP_06965"/>
<dbReference type="EMBL" id="AODH01000026">
    <property type="protein sequence ID" value="EUJ39544.1"/>
    <property type="molecule type" value="Genomic_DNA"/>
</dbReference>
<dbReference type="Proteomes" id="UP000019243">
    <property type="component" value="Unassembled WGS sequence"/>
</dbReference>
<sequence>MNNFGKYIAITALLGAGASGTITTVSAGETGAKYVSNGAVKFIPNTDPTNPIDPTDPTNPDPVDPIDPTNPDGPNPGTPGPLSIDFASSLDFGVNKISSKNEIYYASPQTYKEEGKTTPNYVQVTDNRGSSTGWTLKVLQDNQFSNATAKYNELKGAQITINDSQAVSNAIGVTAPTVAAEIELTPGSPVTVMTAAEGAGDGTWLNRFGTNEMKTEVQADGTSKEVEKNTSVQLAVPGSTPKSAVEYRSTLTWLLSDVVSN</sequence>
<gene>
    <name evidence="4" type="ORF">BCAMP_06965</name>
</gene>
<dbReference type="InterPro" id="IPR027994">
    <property type="entry name" value="WxL_dom"/>
</dbReference>
<comment type="caution">
    <text evidence="4">The sequence shown here is derived from an EMBL/GenBank/DDBJ whole genome shotgun (WGS) entry which is preliminary data.</text>
</comment>
<evidence type="ECO:0000313" key="4">
    <source>
        <dbReference type="EMBL" id="EUJ39544.1"/>
    </source>
</evidence>
<dbReference type="AlphaFoldDB" id="W7CJI9"/>
<evidence type="ECO:0000256" key="2">
    <source>
        <dbReference type="SAM" id="SignalP"/>
    </source>
</evidence>
<feature type="domain" description="WxL" evidence="3">
    <location>
        <begin position="31"/>
        <end position="257"/>
    </location>
</feature>
<organism evidence="4 5">
    <name type="scientific">Brochothrix campestris FSL F6-1037</name>
    <dbReference type="NCBI Taxonomy" id="1265861"/>
    <lineage>
        <taxon>Bacteria</taxon>
        <taxon>Bacillati</taxon>
        <taxon>Bacillota</taxon>
        <taxon>Bacilli</taxon>
        <taxon>Bacillales</taxon>
        <taxon>Listeriaceae</taxon>
        <taxon>Brochothrix</taxon>
    </lineage>
</organism>
<dbReference type="RefSeq" id="WP_035314566.1">
    <property type="nucleotide sequence ID" value="NZ_AODH01000026.1"/>
</dbReference>